<name>A0A8S5RD48_9VIRU</name>
<accession>A0A8S5RD48</accession>
<reference evidence="1" key="1">
    <citation type="journal article" date="2021" name="Proc. Natl. Acad. Sci. U.S.A.">
        <title>A Catalog of Tens of Thousands of Viruses from Human Metagenomes Reveals Hidden Associations with Chronic Diseases.</title>
        <authorList>
            <person name="Tisza M.J."/>
            <person name="Buck C.B."/>
        </authorList>
    </citation>
    <scope>NUCLEOTIDE SEQUENCE</scope>
    <source>
        <strain evidence="1">CtPYc18</strain>
    </source>
</reference>
<sequence>MIPNNLLYFSIGYRSPLQAKLSLAWRYYY</sequence>
<protein>
    <submittedName>
        <fullName evidence="1">Uncharacterized protein</fullName>
    </submittedName>
</protein>
<proteinExistence type="predicted"/>
<evidence type="ECO:0000313" key="1">
    <source>
        <dbReference type="EMBL" id="DAE29009.1"/>
    </source>
</evidence>
<organism evidence="1">
    <name type="scientific">virus sp. ctPYc18</name>
    <dbReference type="NCBI Taxonomy" id="2828251"/>
    <lineage>
        <taxon>Viruses</taxon>
    </lineage>
</organism>
<dbReference type="EMBL" id="BK059092">
    <property type="protein sequence ID" value="DAE29009.1"/>
    <property type="molecule type" value="Genomic_DNA"/>
</dbReference>